<dbReference type="AlphaFoldDB" id="A0A3Q0JED8"/>
<dbReference type="RefSeq" id="XP_026686817.1">
    <property type="nucleotide sequence ID" value="XM_026831016.1"/>
</dbReference>
<dbReference type="Pfam" id="PF00097">
    <property type="entry name" value="zf-C3HC4"/>
    <property type="match status" value="1"/>
</dbReference>
<evidence type="ECO:0000256" key="7">
    <source>
        <dbReference type="SAM" id="MobiDB-lite"/>
    </source>
</evidence>
<dbReference type="GO" id="GO:0035102">
    <property type="term" value="C:PRC1 complex"/>
    <property type="evidence" value="ECO:0007669"/>
    <property type="project" value="TreeGrafter"/>
</dbReference>
<dbReference type="InterPro" id="IPR018957">
    <property type="entry name" value="Znf_C3HC4_RING-type"/>
</dbReference>
<evidence type="ECO:0000313" key="12">
    <source>
        <dbReference type="RefSeq" id="XP_026686821.1"/>
    </source>
</evidence>
<feature type="compositionally biased region" description="Basic and acidic residues" evidence="7">
    <location>
        <begin position="261"/>
        <end position="272"/>
    </location>
</feature>
<dbReference type="PROSITE" id="PS00518">
    <property type="entry name" value="ZF_RING_1"/>
    <property type="match status" value="1"/>
</dbReference>
<feature type="region of interest" description="Disordered" evidence="7">
    <location>
        <begin position="656"/>
        <end position="688"/>
    </location>
</feature>
<dbReference type="SUPFAM" id="SSF57850">
    <property type="entry name" value="RING/U-box"/>
    <property type="match status" value="1"/>
</dbReference>
<feature type="region of interest" description="Disordered" evidence="7">
    <location>
        <begin position="728"/>
        <end position="753"/>
    </location>
</feature>
<dbReference type="CDD" id="cd17082">
    <property type="entry name" value="RAWUL_PCGF2_like"/>
    <property type="match status" value="1"/>
</dbReference>
<dbReference type="PROSITE" id="PS50089">
    <property type="entry name" value="ZF_RING_2"/>
    <property type="match status" value="1"/>
</dbReference>
<dbReference type="RefSeq" id="XP_026686810.1">
    <property type="nucleotide sequence ID" value="XM_026831009.1"/>
</dbReference>
<evidence type="ECO:0000256" key="6">
    <source>
        <dbReference type="PROSITE-ProRule" id="PRU00175"/>
    </source>
</evidence>
<keyword evidence="4" id="KW-0862">Zinc</keyword>
<dbReference type="GO" id="GO:0000122">
    <property type="term" value="P:negative regulation of transcription by RNA polymerase II"/>
    <property type="evidence" value="ECO:0007669"/>
    <property type="project" value="TreeGrafter"/>
</dbReference>
<dbReference type="RefSeq" id="XP_026686821.1">
    <property type="nucleotide sequence ID" value="XM_026831020.1"/>
</dbReference>
<dbReference type="Proteomes" id="UP000079169">
    <property type="component" value="Unplaced"/>
</dbReference>
<feature type="compositionally biased region" description="Low complexity" evidence="7">
    <location>
        <begin position="467"/>
        <end position="486"/>
    </location>
</feature>
<feature type="compositionally biased region" description="Polar residues" evidence="7">
    <location>
        <begin position="274"/>
        <end position="287"/>
    </location>
</feature>
<evidence type="ECO:0000313" key="9">
    <source>
        <dbReference type="Proteomes" id="UP000079169"/>
    </source>
</evidence>
<keyword evidence="2" id="KW-0479">Metal-binding</keyword>
<feature type="compositionally biased region" description="Basic and acidic residues" evidence="7">
    <location>
        <begin position="676"/>
        <end position="688"/>
    </location>
</feature>
<dbReference type="GO" id="GO:1990841">
    <property type="term" value="F:promoter-specific chromatin binding"/>
    <property type="evidence" value="ECO:0007669"/>
    <property type="project" value="TreeGrafter"/>
</dbReference>
<dbReference type="Gene3D" id="3.10.20.90">
    <property type="entry name" value="Phosphatidylinositol 3-kinase Catalytic Subunit, Chain A, domain 1"/>
    <property type="match status" value="1"/>
</dbReference>
<protein>
    <submittedName>
        <fullName evidence="10">Polycomb group protein Psc isoform X1</fullName>
    </submittedName>
    <submittedName>
        <fullName evidence="11">Polycomb group protein Psc isoform X2</fullName>
    </submittedName>
    <submittedName>
        <fullName evidence="12">Polycomb group protein Psc isoform X3</fullName>
    </submittedName>
</protein>
<feature type="compositionally biased region" description="Polar residues" evidence="7">
    <location>
        <begin position="515"/>
        <end position="529"/>
    </location>
</feature>
<proteinExistence type="predicted"/>
<reference evidence="10 11" key="1">
    <citation type="submission" date="2025-04" db="UniProtKB">
        <authorList>
            <consortium name="RefSeq"/>
        </authorList>
    </citation>
    <scope>IDENTIFICATION</scope>
</reference>
<dbReference type="InterPro" id="IPR017907">
    <property type="entry name" value="Znf_RING_CS"/>
</dbReference>
<feature type="compositionally biased region" description="Polar residues" evidence="7">
    <location>
        <begin position="656"/>
        <end position="667"/>
    </location>
</feature>
<keyword evidence="5" id="KW-0539">Nucleus</keyword>
<evidence type="ECO:0000259" key="8">
    <source>
        <dbReference type="PROSITE" id="PS50089"/>
    </source>
</evidence>
<feature type="domain" description="RING-type" evidence="8">
    <location>
        <begin position="32"/>
        <end position="71"/>
    </location>
</feature>
<evidence type="ECO:0000256" key="2">
    <source>
        <dbReference type="ARBA" id="ARBA00022723"/>
    </source>
</evidence>
<evidence type="ECO:0000313" key="10">
    <source>
        <dbReference type="RefSeq" id="XP_026686810.1"/>
    </source>
</evidence>
<dbReference type="InterPro" id="IPR001841">
    <property type="entry name" value="Znf_RING"/>
</dbReference>
<feature type="compositionally biased region" description="Basic and acidic residues" evidence="7">
    <location>
        <begin position="533"/>
        <end position="548"/>
    </location>
</feature>
<feature type="region of interest" description="Disordered" evidence="7">
    <location>
        <begin position="618"/>
        <end position="644"/>
    </location>
</feature>
<dbReference type="GO" id="GO:0008270">
    <property type="term" value="F:zinc ion binding"/>
    <property type="evidence" value="ECO:0007669"/>
    <property type="project" value="UniProtKB-KW"/>
</dbReference>
<feature type="compositionally biased region" description="Acidic residues" evidence="7">
    <location>
        <begin position="364"/>
        <end position="373"/>
    </location>
</feature>
<feature type="compositionally biased region" description="Basic and acidic residues" evidence="7">
    <location>
        <begin position="450"/>
        <end position="459"/>
    </location>
</feature>
<dbReference type="FunFam" id="3.30.40.10:FF:000122">
    <property type="entry name" value="polycomb group RING finger protein 1"/>
    <property type="match status" value="1"/>
</dbReference>
<dbReference type="Gene3D" id="3.30.40.10">
    <property type="entry name" value="Zinc/RING finger domain, C3HC4 (zinc finger)"/>
    <property type="match status" value="1"/>
</dbReference>
<dbReference type="KEGG" id="dci:103519512"/>
<dbReference type="GeneID" id="103519512"/>
<evidence type="ECO:0000256" key="3">
    <source>
        <dbReference type="ARBA" id="ARBA00022771"/>
    </source>
</evidence>
<feature type="region of interest" description="Disordered" evidence="7">
    <location>
        <begin position="258"/>
        <end position="289"/>
    </location>
</feature>
<sequence length="935" mass="106220">MVNRITILKSKMRPTSRSDKLLVRDVNPHLLCVLCRGYFVEATSIVECLHSFCKSCIVKYIKTSRYCPICDVQLNRQDPFLSLKPDEILQRLCYKIVPGLYKSEKLRRKDFSVRHNEAIASEFSATYNQYFSYEDNISISLEYYDNNSHSLKDNEIKRDAWIGPDKEKTLRKYLQCPAAVTINHLKKIVRLKYGLPNTQRVDILYNDERLEDDFKLMDVAYTFEWSRVEPMRFGYLIFKQYSITVKEPNKVTVVNISSAHQKNDNSPREGKISPKTNSPNFNNNQLTTKDKYYSANAPKRKFDNSTEENNVEPVHKICKQTEVSKDINENIDNSKTVEVKEMERVVDFEEEMEEEEDYSKYEQDIEEVTDDDASDKLRISSAASEDDATEQNSASPERKTLEEKSMTKSHYYYDEEYKPKKKSKKEKRHHHHHHHRHYDRKKPLEATILHSDDTNDLKLKVKLNVGKSSYYSYKKSKSSDSGSSPKQVPSDDDSNSIKSHRSDDSKTSRERKHTSSPQNKTVTHSQNGDNSGGEEKSSIPPSTKEKLLQMRAVRHKPISKEPKQTAEDRTTLLLAQSSITVSKITASEKIQLEKNKLNMSENEKPSLEIMLVKGPTPKSLSDLNKPGNVNAGLDLQRVPNGTSNSLLSKINKISSELRSENNSSKTSPVRRPSAAKIEKTNEEKSAEREAKLLDYVGALDLSRRPPNMPFPTVTVNEKTLQNGTWIQKQMNGKRSASNSPTSFPKTDVSKNMVSSKPISYSVSSNSTSNDMKTSLVNPAKKISIGNNTHKKPVQTAYVPYNSTSHNIEKTVIPQPVKIPPTSNIPHKLLTNKNIPKTNEIVSNVPVRKNGITTDAHTKPGINQTVRHIPNPSALFFRNHTTVPNNHIEKKFKNGIPPIPAAIPISALTSMRRIENITKTLDKGANALALKSKPEF</sequence>
<evidence type="ECO:0000313" key="11">
    <source>
        <dbReference type="RefSeq" id="XP_026686817.1"/>
    </source>
</evidence>
<feature type="compositionally biased region" description="Basic and acidic residues" evidence="7">
    <location>
        <begin position="558"/>
        <end position="569"/>
    </location>
</feature>
<gene>
    <name evidence="10 11 12" type="primary">LOC103519512</name>
</gene>
<feature type="compositionally biased region" description="Acidic residues" evidence="7">
    <location>
        <begin position="348"/>
        <end position="357"/>
    </location>
</feature>
<accession>A0A3Q0JED8</accession>
<dbReference type="PaxDb" id="121845-A0A3Q0JED8"/>
<feature type="compositionally biased region" description="Basic and acidic residues" evidence="7">
    <location>
        <begin position="396"/>
        <end position="418"/>
    </location>
</feature>
<dbReference type="PANTHER" id="PTHR10825:SF29">
    <property type="entry name" value="POLYCOMB GROUP RING FINGER PROTEIN 1"/>
    <property type="match status" value="1"/>
</dbReference>
<dbReference type="STRING" id="121845.A0A3Q0JED8"/>
<evidence type="ECO:0000256" key="5">
    <source>
        <dbReference type="ARBA" id="ARBA00023242"/>
    </source>
</evidence>
<keyword evidence="9" id="KW-1185">Reference proteome</keyword>
<keyword evidence="3 6" id="KW-0863">Zinc-finger</keyword>
<feature type="compositionally biased region" description="Basic residues" evidence="7">
    <location>
        <begin position="419"/>
        <end position="440"/>
    </location>
</feature>
<dbReference type="InterPro" id="IPR032443">
    <property type="entry name" value="RAWUL"/>
</dbReference>
<comment type="subcellular location">
    <subcellularLocation>
        <location evidence="1">Nucleus</location>
    </subcellularLocation>
</comment>
<name>A0A3Q0JED8_DIACI</name>
<organism evidence="9 12">
    <name type="scientific">Diaphorina citri</name>
    <name type="common">Asian citrus psyllid</name>
    <dbReference type="NCBI Taxonomy" id="121845"/>
    <lineage>
        <taxon>Eukaryota</taxon>
        <taxon>Metazoa</taxon>
        <taxon>Ecdysozoa</taxon>
        <taxon>Arthropoda</taxon>
        <taxon>Hexapoda</taxon>
        <taxon>Insecta</taxon>
        <taxon>Pterygota</taxon>
        <taxon>Neoptera</taxon>
        <taxon>Paraneoptera</taxon>
        <taxon>Hemiptera</taxon>
        <taxon>Sternorrhyncha</taxon>
        <taxon>Psylloidea</taxon>
        <taxon>Psyllidae</taxon>
        <taxon>Diaphorininae</taxon>
        <taxon>Diaphorina</taxon>
    </lineage>
</organism>
<feature type="region of interest" description="Disordered" evidence="7">
    <location>
        <begin position="348"/>
        <end position="569"/>
    </location>
</feature>
<evidence type="ECO:0000256" key="1">
    <source>
        <dbReference type="ARBA" id="ARBA00004123"/>
    </source>
</evidence>
<evidence type="ECO:0000256" key="4">
    <source>
        <dbReference type="ARBA" id="ARBA00022833"/>
    </source>
</evidence>
<dbReference type="PANTHER" id="PTHR10825">
    <property type="entry name" value="RING FINGER DOMAIN-CONTAINING, POLYCOMB GROUP COMPONENT"/>
    <property type="match status" value="1"/>
</dbReference>
<dbReference type="SMART" id="SM00184">
    <property type="entry name" value="RING"/>
    <property type="match status" value="1"/>
</dbReference>
<dbReference type="InterPro" id="IPR013083">
    <property type="entry name" value="Znf_RING/FYVE/PHD"/>
</dbReference>
<dbReference type="Pfam" id="PF16207">
    <property type="entry name" value="RAWUL"/>
    <property type="match status" value="1"/>
</dbReference>